<evidence type="ECO:0000256" key="11">
    <source>
        <dbReference type="RuleBase" id="RU003357"/>
    </source>
</evidence>
<dbReference type="EMBL" id="JBAKIA010000001">
    <property type="protein sequence ID" value="MEJ8472557.1"/>
    <property type="molecule type" value="Genomic_DNA"/>
</dbReference>
<dbReference type="SUPFAM" id="SSF56935">
    <property type="entry name" value="Porins"/>
    <property type="match status" value="1"/>
</dbReference>
<evidence type="ECO:0000256" key="8">
    <source>
        <dbReference type="ARBA" id="ARBA00023170"/>
    </source>
</evidence>
<dbReference type="InterPro" id="IPR036942">
    <property type="entry name" value="Beta-barrel_TonB_sf"/>
</dbReference>
<evidence type="ECO:0000256" key="4">
    <source>
        <dbReference type="ARBA" id="ARBA00022452"/>
    </source>
</evidence>
<evidence type="ECO:0000256" key="3">
    <source>
        <dbReference type="ARBA" id="ARBA00022448"/>
    </source>
</evidence>
<dbReference type="Pfam" id="PF00593">
    <property type="entry name" value="TonB_dep_Rec_b-barrel"/>
    <property type="match status" value="1"/>
</dbReference>
<dbReference type="PANTHER" id="PTHR30069:SF41">
    <property type="entry name" value="HEME_HEMOPEXIN UTILIZATION PROTEIN C"/>
    <property type="match status" value="1"/>
</dbReference>
<dbReference type="PROSITE" id="PS52016">
    <property type="entry name" value="TONB_DEPENDENT_REC_3"/>
    <property type="match status" value="1"/>
</dbReference>
<dbReference type="RefSeq" id="WP_340272026.1">
    <property type="nucleotide sequence ID" value="NZ_JBAKIA010000001.1"/>
</dbReference>
<keyword evidence="3 10" id="KW-0813">Transport</keyword>
<dbReference type="Pfam" id="PF07715">
    <property type="entry name" value="Plug"/>
    <property type="match status" value="1"/>
</dbReference>
<dbReference type="InterPro" id="IPR012910">
    <property type="entry name" value="Plug_dom"/>
</dbReference>
<feature type="domain" description="TonB-dependent receptor plug" evidence="13">
    <location>
        <begin position="72"/>
        <end position="165"/>
    </location>
</feature>
<dbReference type="PANTHER" id="PTHR30069">
    <property type="entry name" value="TONB-DEPENDENT OUTER MEMBRANE RECEPTOR"/>
    <property type="match status" value="1"/>
</dbReference>
<keyword evidence="6 11" id="KW-0798">TonB box</keyword>
<keyword evidence="4 10" id="KW-1134">Transmembrane beta strand</keyword>
<dbReference type="Proteomes" id="UP001385499">
    <property type="component" value="Unassembled WGS sequence"/>
</dbReference>
<name>A0ABU8TF47_9HYPH</name>
<keyword evidence="5 10" id="KW-0812">Transmembrane</keyword>
<keyword evidence="8 14" id="KW-0675">Receptor</keyword>
<reference evidence="14 15" key="1">
    <citation type="submission" date="2024-02" db="EMBL/GenBank/DDBJ databases">
        <title>Roseibium algae sp. nov., isolated from marine alga (Grateloupia sp.), showing potential in myo-inositol conversion.</title>
        <authorList>
            <person name="Wang Y."/>
        </authorList>
    </citation>
    <scope>NUCLEOTIDE SEQUENCE [LARGE SCALE GENOMIC DNA]</scope>
    <source>
        <strain evidence="14 15">H3510</strain>
    </source>
</reference>
<gene>
    <name evidence="14" type="ORF">V6575_00525</name>
</gene>
<keyword evidence="15" id="KW-1185">Reference proteome</keyword>
<dbReference type="InterPro" id="IPR037066">
    <property type="entry name" value="Plug_dom_sf"/>
</dbReference>
<comment type="caution">
    <text evidence="14">The sequence shown here is derived from an EMBL/GenBank/DDBJ whole genome shotgun (WGS) entry which is preliminary data.</text>
</comment>
<evidence type="ECO:0000256" key="2">
    <source>
        <dbReference type="ARBA" id="ARBA00009810"/>
    </source>
</evidence>
<protein>
    <submittedName>
        <fullName evidence="14">TonB-dependent receptor</fullName>
    </submittedName>
</protein>
<comment type="similarity">
    <text evidence="2 10 11">Belongs to the TonB-dependent receptor family.</text>
</comment>
<evidence type="ECO:0000259" key="13">
    <source>
        <dbReference type="Pfam" id="PF07715"/>
    </source>
</evidence>
<dbReference type="InterPro" id="IPR000531">
    <property type="entry name" value="Beta-barrel_TonB"/>
</dbReference>
<proteinExistence type="inferred from homology"/>
<feature type="domain" description="TonB-dependent receptor-like beta-barrel" evidence="12">
    <location>
        <begin position="260"/>
        <end position="621"/>
    </location>
</feature>
<dbReference type="Gene3D" id="2.40.170.20">
    <property type="entry name" value="TonB-dependent receptor, beta-barrel domain"/>
    <property type="match status" value="1"/>
</dbReference>
<comment type="subcellular location">
    <subcellularLocation>
        <location evidence="1 10">Cell outer membrane</location>
        <topology evidence="1 10">Multi-pass membrane protein</topology>
    </subcellularLocation>
</comment>
<evidence type="ECO:0000313" key="14">
    <source>
        <dbReference type="EMBL" id="MEJ8472557.1"/>
    </source>
</evidence>
<evidence type="ECO:0000256" key="9">
    <source>
        <dbReference type="ARBA" id="ARBA00023237"/>
    </source>
</evidence>
<evidence type="ECO:0000256" key="5">
    <source>
        <dbReference type="ARBA" id="ARBA00022692"/>
    </source>
</evidence>
<evidence type="ECO:0000256" key="7">
    <source>
        <dbReference type="ARBA" id="ARBA00023136"/>
    </source>
</evidence>
<evidence type="ECO:0000256" key="10">
    <source>
        <dbReference type="PROSITE-ProRule" id="PRU01360"/>
    </source>
</evidence>
<dbReference type="InterPro" id="IPR039426">
    <property type="entry name" value="TonB-dep_rcpt-like"/>
</dbReference>
<evidence type="ECO:0000256" key="6">
    <source>
        <dbReference type="ARBA" id="ARBA00023077"/>
    </source>
</evidence>
<evidence type="ECO:0000259" key="12">
    <source>
        <dbReference type="Pfam" id="PF00593"/>
    </source>
</evidence>
<keyword evidence="7 10" id="KW-0472">Membrane</keyword>
<accession>A0ABU8TF47</accession>
<sequence>MPDRVRLSLLLTGTILQSAFWLGGAAAQEASAVSAAEGSTKLETIRINPDATTSDRFDKHQGTADRAQSIYIAIEEIQRTDPQTLRELFAGNASISVGGGIPTAQKVFVNGIDENNLAVSVDGVQQGNRIFHHTSTNYIDPALLKAVRVDPGVAPADAGFGALGGSIVYETVDVQDLLIHDRNFGAFATFSYDTNGETFTESAAGYGRHNGFELLGFVKFANGDDYENGDGWAVPGTAAEFSSVLGKAAYETDSGYRFEFSGQQIVDDALRPYRANIGGLRGTSAVRVYDTTRRNFSFNFSKEEIEGIWNPKVVIGYSENDFKIPEPYGSDTVASTWTVNAENTFELSEGNTITAGVDFIAQDSDYSSPSESYKEKVSNIGGYLQARLTPVDRLKLSLGGRADSNYFEGKDGTDLDNFGLSGNAFAEVDVYKGFSVNGGYSNVFGGIDLEESFEYWRPWDISDLKPVRADNLTAGVKYENAGWYAGADVFNTRFTNYRDGDNNIDYSSWGYKLSGGYNWGNGFVKLSYADTRLNLENSVFESYYLINIGAAVGQIISGEIAHTFDQYDLTLGATVDAALEYDGFVSSGYEKIDPYTIVNAYAEYKPETHDFLTLRLEANNIFNENYSDRATYGGEYDTITPLYEPGRSFRLMAKVRY</sequence>
<keyword evidence="9 10" id="KW-0998">Cell outer membrane</keyword>
<evidence type="ECO:0000256" key="1">
    <source>
        <dbReference type="ARBA" id="ARBA00004571"/>
    </source>
</evidence>
<dbReference type="Gene3D" id="2.170.130.10">
    <property type="entry name" value="TonB-dependent receptor, plug domain"/>
    <property type="match status" value="1"/>
</dbReference>
<organism evidence="14 15">
    <name type="scientific">Roseibium algae</name>
    <dbReference type="NCBI Taxonomy" id="3123038"/>
    <lineage>
        <taxon>Bacteria</taxon>
        <taxon>Pseudomonadati</taxon>
        <taxon>Pseudomonadota</taxon>
        <taxon>Alphaproteobacteria</taxon>
        <taxon>Hyphomicrobiales</taxon>
        <taxon>Stappiaceae</taxon>
        <taxon>Roseibium</taxon>
    </lineage>
</organism>
<evidence type="ECO:0000313" key="15">
    <source>
        <dbReference type="Proteomes" id="UP001385499"/>
    </source>
</evidence>